<organism evidence="1 2">
    <name type="scientific">Nocardia terpenica</name>
    <dbReference type="NCBI Taxonomy" id="455432"/>
    <lineage>
        <taxon>Bacteria</taxon>
        <taxon>Bacillati</taxon>
        <taxon>Actinomycetota</taxon>
        <taxon>Actinomycetes</taxon>
        <taxon>Mycobacteriales</taxon>
        <taxon>Nocardiaceae</taxon>
        <taxon>Nocardia</taxon>
    </lineage>
</organism>
<evidence type="ECO:0000313" key="1">
    <source>
        <dbReference type="EMBL" id="QIS20280.1"/>
    </source>
</evidence>
<name>A0A6G9Z4B8_9NOCA</name>
<evidence type="ECO:0008006" key="3">
    <source>
        <dbReference type="Google" id="ProtNLM"/>
    </source>
</evidence>
<proteinExistence type="predicted"/>
<accession>A0A6G9Z4B8</accession>
<dbReference type="Proteomes" id="UP000500953">
    <property type="component" value="Chromosome"/>
</dbReference>
<dbReference type="EMBL" id="CP046173">
    <property type="protein sequence ID" value="QIS20280.1"/>
    <property type="molecule type" value="Genomic_DNA"/>
</dbReference>
<reference evidence="1 2" key="1">
    <citation type="journal article" date="2019" name="ACS Chem. Biol.">
        <title>Identification and Mobilization of a Cryptic Antibiotic Biosynthesis Gene Locus from a Human-Pathogenic Nocardia Isolate.</title>
        <authorList>
            <person name="Herisse M."/>
            <person name="Ishida K."/>
            <person name="Porter J.L."/>
            <person name="Howden B."/>
            <person name="Hertweck C."/>
            <person name="Stinear T.P."/>
            <person name="Pidot S.J."/>
        </authorList>
    </citation>
    <scope>NUCLEOTIDE SEQUENCE [LARGE SCALE GENOMIC DNA]</scope>
    <source>
        <strain evidence="1 2">AUSMDU00012715</strain>
    </source>
</reference>
<evidence type="ECO:0000313" key="2">
    <source>
        <dbReference type="Proteomes" id="UP000500953"/>
    </source>
</evidence>
<gene>
    <name evidence="1" type="ORF">F6W96_20270</name>
</gene>
<sequence length="131" mass="13632">MGMVDPVSLGIAAAALLASKFGEGFAKDAGASSWHAVSRLREVIAEKLGHWSETHAAPVALAETPALPDQTAAAELIAAAARSDPGFAREVERLVATARQDRAVEAYVAHAYDSAKQINIRGDNIGTINLG</sequence>
<dbReference type="RefSeq" id="WP_238846282.1">
    <property type="nucleotide sequence ID" value="NZ_CP046173.1"/>
</dbReference>
<dbReference type="AlphaFoldDB" id="A0A6G9Z4B8"/>
<protein>
    <recommendedName>
        <fullName evidence="3">RHIM domain-containing protein</fullName>
    </recommendedName>
</protein>